<reference evidence="1 2" key="1">
    <citation type="submission" date="2019-02" db="EMBL/GenBank/DDBJ databases">
        <title>Deep-cultivation of Planctomycetes and their phenomic and genomic characterization uncovers novel biology.</title>
        <authorList>
            <person name="Wiegand S."/>
            <person name="Jogler M."/>
            <person name="Boedeker C."/>
            <person name="Pinto D."/>
            <person name="Vollmers J."/>
            <person name="Rivas-Marin E."/>
            <person name="Kohn T."/>
            <person name="Peeters S.H."/>
            <person name="Heuer A."/>
            <person name="Rast P."/>
            <person name="Oberbeckmann S."/>
            <person name="Bunk B."/>
            <person name="Jeske O."/>
            <person name="Meyerdierks A."/>
            <person name="Storesund J.E."/>
            <person name="Kallscheuer N."/>
            <person name="Luecker S."/>
            <person name="Lage O.M."/>
            <person name="Pohl T."/>
            <person name="Merkel B.J."/>
            <person name="Hornburger P."/>
            <person name="Mueller R.-W."/>
            <person name="Bruemmer F."/>
            <person name="Labrenz M."/>
            <person name="Spormann A.M."/>
            <person name="Op Den Camp H."/>
            <person name="Overmann J."/>
            <person name="Amann R."/>
            <person name="Jetten M.S.M."/>
            <person name="Mascher T."/>
            <person name="Medema M.H."/>
            <person name="Devos D.P."/>
            <person name="Kaster A.-K."/>
            <person name="Ovreas L."/>
            <person name="Rohde M."/>
            <person name="Galperin M.Y."/>
            <person name="Jogler C."/>
        </authorList>
    </citation>
    <scope>NUCLEOTIDE SEQUENCE [LARGE SCALE GENOMIC DNA]</scope>
    <source>
        <strain evidence="1 2">Poly41</strain>
    </source>
</reference>
<accession>A0A5C6E373</accession>
<dbReference type="AlphaFoldDB" id="A0A5C6E373"/>
<proteinExistence type="predicted"/>
<organism evidence="1 2">
    <name type="scientific">Novipirellula artificiosorum</name>
    <dbReference type="NCBI Taxonomy" id="2528016"/>
    <lineage>
        <taxon>Bacteria</taxon>
        <taxon>Pseudomonadati</taxon>
        <taxon>Planctomycetota</taxon>
        <taxon>Planctomycetia</taxon>
        <taxon>Pirellulales</taxon>
        <taxon>Pirellulaceae</taxon>
        <taxon>Novipirellula</taxon>
    </lineage>
</organism>
<sequence>MAKLVKNMSVPKDLLETMLSAYMDDALSSDETTRVEQMLESEPEVARQLKEMQQIRASLRHVWDQDRSIRLPKHFAQAVIESTVSRGRAEGLADDHPVMRLAEQPSPIRSGTSVLQVRPAWWKMAASIVAVAASVTIAFVALRPDPQTAPVALADPRARDLADSDLASVDGVPSNSPTVDAIAPSQDRRVDVPEMENPVADDTPAPMIAVTDPSPSRSDTSLNADAANLLADSIPVNVADSKQPATADSRLVLPGRQPEPVMSVAAILILDVRQTMEGRDSRAVEKALEEGGISLASRKEIDEDVVRFAQKSAGTSASDASSATVLYLEAPAKKLDQFFLNLVADRQGIESVGLGMANDTPLMAMVESFQSVDPTQVRDAATSWRLDLGNAGIDGLVGHLSDRPFARTPKDASETGLAAGMGSLFGDESADVISRVLVVVH</sequence>
<gene>
    <name evidence="1" type="ORF">Poly41_01380</name>
</gene>
<dbReference type="EMBL" id="SJPV01000001">
    <property type="protein sequence ID" value="TWU41846.1"/>
    <property type="molecule type" value="Genomic_DNA"/>
</dbReference>
<evidence type="ECO:0000313" key="2">
    <source>
        <dbReference type="Proteomes" id="UP000319143"/>
    </source>
</evidence>
<dbReference type="Gene3D" id="1.10.10.1320">
    <property type="entry name" value="Anti-sigma factor, zinc-finger domain"/>
    <property type="match status" value="1"/>
</dbReference>
<evidence type="ECO:0008006" key="3">
    <source>
        <dbReference type="Google" id="ProtNLM"/>
    </source>
</evidence>
<dbReference type="Proteomes" id="UP000319143">
    <property type="component" value="Unassembled WGS sequence"/>
</dbReference>
<name>A0A5C6E373_9BACT</name>
<keyword evidence="2" id="KW-1185">Reference proteome</keyword>
<evidence type="ECO:0000313" key="1">
    <source>
        <dbReference type="EMBL" id="TWU41846.1"/>
    </source>
</evidence>
<comment type="caution">
    <text evidence="1">The sequence shown here is derived from an EMBL/GenBank/DDBJ whole genome shotgun (WGS) entry which is preliminary data.</text>
</comment>
<dbReference type="InterPro" id="IPR041916">
    <property type="entry name" value="Anti_sigma_zinc_sf"/>
</dbReference>
<protein>
    <recommendedName>
        <fullName evidence="3">Zinc-finger domain-containing protein</fullName>
    </recommendedName>
</protein>